<evidence type="ECO:0000313" key="2">
    <source>
        <dbReference type="EMBL" id="OBX06233.1"/>
    </source>
</evidence>
<organism evidence="2 3">
    <name type="scientific">Gallibacterium salpingitidis</name>
    <dbReference type="NCBI Taxonomy" id="505341"/>
    <lineage>
        <taxon>Bacteria</taxon>
        <taxon>Pseudomonadati</taxon>
        <taxon>Pseudomonadota</taxon>
        <taxon>Gammaproteobacteria</taxon>
        <taxon>Pasteurellales</taxon>
        <taxon>Pasteurellaceae</taxon>
        <taxon>Gallibacterium</taxon>
    </lineage>
</organism>
<dbReference type="AlphaFoldDB" id="A0AB36DZ80"/>
<protein>
    <recommendedName>
        <fullName evidence="1">IrrE N-terminal-like domain-containing protein</fullName>
    </recommendedName>
</protein>
<feature type="domain" description="IrrE N-terminal-like" evidence="1">
    <location>
        <begin position="32"/>
        <end position="124"/>
    </location>
</feature>
<evidence type="ECO:0000259" key="1">
    <source>
        <dbReference type="Pfam" id="PF06114"/>
    </source>
</evidence>
<accession>A0AB36DZ80</accession>
<evidence type="ECO:0000313" key="3">
    <source>
        <dbReference type="Proteomes" id="UP000092527"/>
    </source>
</evidence>
<comment type="caution">
    <text evidence="2">The sequence shown here is derived from an EMBL/GenBank/DDBJ whole genome shotgun (WGS) entry which is preliminary data.</text>
</comment>
<sequence length="129" mass="14554">MEHGYQNFSVVPDNELHGILGLTLPSGEILLRESVYEGACDGNGRDRFTIAHEIGHGTIHKDYIGLARPADNTTKIYCNAEWQANEFAGRLLLPDSCLEKHKYKSFSDIAEMYGVSLECVQTRFNKYNK</sequence>
<dbReference type="Gene3D" id="1.10.10.2910">
    <property type="match status" value="1"/>
</dbReference>
<dbReference type="Proteomes" id="UP000092527">
    <property type="component" value="Unassembled WGS sequence"/>
</dbReference>
<dbReference type="InterPro" id="IPR010359">
    <property type="entry name" value="IrrE_HExxH"/>
</dbReference>
<gene>
    <name evidence="2" type="ORF">QV09_12345</name>
</gene>
<dbReference type="EMBL" id="JTJU01000107">
    <property type="protein sequence ID" value="OBX06233.1"/>
    <property type="molecule type" value="Genomic_DNA"/>
</dbReference>
<name>A0AB36DZ80_9PAST</name>
<dbReference type="Pfam" id="PF06114">
    <property type="entry name" value="Peptidase_M78"/>
    <property type="match status" value="1"/>
</dbReference>
<reference evidence="2 3" key="1">
    <citation type="submission" date="2014-11" db="EMBL/GenBank/DDBJ databases">
        <title>Pan-genome of Gallibacterium spp.</title>
        <authorList>
            <person name="Kudirkiene E."/>
            <person name="Bojesen A.M."/>
        </authorList>
    </citation>
    <scope>NUCLEOTIDE SEQUENCE [LARGE SCALE GENOMIC DNA]</scope>
    <source>
        <strain evidence="2 3">18469/18</strain>
    </source>
</reference>
<proteinExistence type="predicted"/>